<dbReference type="GO" id="GO:0008270">
    <property type="term" value="F:zinc ion binding"/>
    <property type="evidence" value="ECO:0007669"/>
    <property type="project" value="UniProtKB-KW"/>
</dbReference>
<dbReference type="VEuPathDB" id="FungiDB:PV10_05769"/>
<keyword evidence="4 7" id="KW-0863">Zinc-finger</keyword>
<evidence type="ECO:0000256" key="7">
    <source>
        <dbReference type="PROSITE-ProRule" id="PRU00042"/>
    </source>
</evidence>
<name>A0A438NEE2_EXOME</name>
<dbReference type="PANTHER" id="PTHR40626">
    <property type="entry name" value="MIP31509P"/>
    <property type="match status" value="1"/>
</dbReference>
<evidence type="ECO:0000256" key="6">
    <source>
        <dbReference type="ARBA" id="ARBA00023242"/>
    </source>
</evidence>
<dbReference type="InterPro" id="IPR051059">
    <property type="entry name" value="VerF-like"/>
</dbReference>
<dbReference type="Proteomes" id="UP000288859">
    <property type="component" value="Unassembled WGS sequence"/>
</dbReference>
<evidence type="ECO:0000256" key="5">
    <source>
        <dbReference type="ARBA" id="ARBA00022833"/>
    </source>
</evidence>
<evidence type="ECO:0000256" key="3">
    <source>
        <dbReference type="ARBA" id="ARBA00022737"/>
    </source>
</evidence>
<comment type="subcellular location">
    <subcellularLocation>
        <location evidence="1">Nucleus</location>
    </subcellularLocation>
</comment>
<protein>
    <recommendedName>
        <fullName evidence="9">C2H2-type domain-containing protein</fullName>
    </recommendedName>
</protein>
<dbReference type="GO" id="GO:0000978">
    <property type="term" value="F:RNA polymerase II cis-regulatory region sequence-specific DNA binding"/>
    <property type="evidence" value="ECO:0007669"/>
    <property type="project" value="InterPro"/>
</dbReference>
<dbReference type="InterPro" id="IPR036236">
    <property type="entry name" value="Znf_C2H2_sf"/>
</dbReference>
<dbReference type="InterPro" id="IPR013087">
    <property type="entry name" value="Znf_C2H2_type"/>
</dbReference>
<feature type="domain" description="C2H2-type" evidence="9">
    <location>
        <begin position="61"/>
        <end position="88"/>
    </location>
</feature>
<dbReference type="PROSITE" id="PS50157">
    <property type="entry name" value="ZINC_FINGER_C2H2_2"/>
    <property type="match status" value="2"/>
</dbReference>
<dbReference type="GO" id="GO:0000981">
    <property type="term" value="F:DNA-binding transcription factor activity, RNA polymerase II-specific"/>
    <property type="evidence" value="ECO:0007669"/>
    <property type="project" value="InterPro"/>
</dbReference>
<dbReference type="Gene3D" id="3.30.160.60">
    <property type="entry name" value="Classic Zinc Finger"/>
    <property type="match status" value="2"/>
</dbReference>
<evidence type="ECO:0000313" key="11">
    <source>
        <dbReference type="Proteomes" id="UP000288859"/>
    </source>
</evidence>
<keyword evidence="6" id="KW-0539">Nucleus</keyword>
<proteinExistence type="predicted"/>
<dbReference type="GO" id="GO:0005634">
    <property type="term" value="C:nucleus"/>
    <property type="evidence" value="ECO:0007669"/>
    <property type="project" value="UniProtKB-SubCell"/>
</dbReference>
<evidence type="ECO:0000256" key="4">
    <source>
        <dbReference type="ARBA" id="ARBA00022771"/>
    </source>
</evidence>
<feature type="domain" description="C2H2-type" evidence="9">
    <location>
        <begin position="33"/>
        <end position="60"/>
    </location>
</feature>
<evidence type="ECO:0000313" key="10">
    <source>
        <dbReference type="EMBL" id="RVX74101.1"/>
    </source>
</evidence>
<reference evidence="10 11" key="1">
    <citation type="submission" date="2017-03" db="EMBL/GenBank/DDBJ databases">
        <title>Genomes of endolithic fungi from Antarctica.</title>
        <authorList>
            <person name="Coleine C."/>
            <person name="Masonjones S."/>
            <person name="Stajich J.E."/>
        </authorList>
    </citation>
    <scope>NUCLEOTIDE SEQUENCE [LARGE SCALE GENOMIC DNA]</scope>
    <source>
        <strain evidence="10 11">CCFEE 6314</strain>
    </source>
</reference>
<feature type="region of interest" description="Disordered" evidence="8">
    <location>
        <begin position="1"/>
        <end position="28"/>
    </location>
</feature>
<dbReference type="PANTHER" id="PTHR40626:SF11">
    <property type="entry name" value="ZINC FINGER PROTEIN YPR022C"/>
    <property type="match status" value="1"/>
</dbReference>
<dbReference type="SUPFAM" id="SSF57667">
    <property type="entry name" value="beta-beta-alpha zinc fingers"/>
    <property type="match status" value="1"/>
</dbReference>
<dbReference type="SMART" id="SM00355">
    <property type="entry name" value="ZnF_C2H2"/>
    <property type="match status" value="2"/>
</dbReference>
<accession>A0A438NEE2</accession>
<dbReference type="AlphaFoldDB" id="A0A438NEE2"/>
<comment type="caution">
    <text evidence="10">The sequence shown here is derived from an EMBL/GenBank/DDBJ whole genome shotgun (WGS) entry which is preliminary data.</text>
</comment>
<dbReference type="Pfam" id="PF00096">
    <property type="entry name" value="zf-C2H2"/>
    <property type="match status" value="2"/>
</dbReference>
<dbReference type="InterPro" id="IPR007219">
    <property type="entry name" value="XnlR_reg_dom"/>
</dbReference>
<keyword evidence="3" id="KW-0677">Repeat</keyword>
<dbReference type="OrthoDB" id="10018191at2759"/>
<sequence length="839" mass="93089">MSTVPRTVLGLESLPGGPSSPRQAASQSADKVRICPYCSREFKKNDHYERHLRSHTNEKPYGCRVCGKFYPRRDTLLRHLKTHRTRHRRQGLSTASSMVGMSQDCQNAPAEDAELHELSTISVTRPTQSGHMVAPKDAAFASDLSPGAHEDILTSSSFDHAPNQSTSSHATVITAEPSDGEDTLPRPSSLFQPGISPISTDFGPFSSCQQSYDLQSLVANPLFNDNFMHFDATNWLLDEHLVDFGLGDLTWNEHIGGNDFSNTRSQPSAPAKPPTVLDVRKRWYIPARTTLDSLSDRDEPVGPQINNTLTKDIDENYRTHMNEELSPPSRIEPLPSIEFLNLSIHLFFTRFNIGLPLVHAPTFRPRENNILGYLLMCCAGLTTMPSEMAARMGSTIFERVHKAGNLGPWERGLSERPHLTPGNITAAMIGQSFALLSGDSTHRSLADTYHGCLLSLGRHLGLFKALPDHNLSDLSSAQDVEKRWRDWAKDEEMKRLAVLFMHIHDAELAALFHHEPIFRHKTTRVPEIAPTSLFQAPNAGTWAIKYDEYLKSQHGSCESHKSAGQLTSQSQSHSRHLMTAHVPRQSRSMLNSWAVLSGIGATICELRYSNVFSQDHISGLQTDLLCWYTSRNCCSTEPCGSGKESDLPFCLRPLWHYTFMTLAADIDLLEVAVGRDGTNISEAVLDSVKSWMASPDSKRCLLHALFLQNLLKSSTVDSTAAIHTPRIIFTAALCWYCFTLYLPWYTASMDPDSPSISDGTVEYLQGLPEIQLLGDNANAAGRKLVDSTVAEFKRILGANAADMKASTLCAFGSTLRRLTTSGITQRLLELIQVFITGEM</sequence>
<keyword evidence="2" id="KW-0479">Metal-binding</keyword>
<gene>
    <name evidence="10" type="ORF">B0A52_01933</name>
</gene>
<evidence type="ECO:0000256" key="8">
    <source>
        <dbReference type="SAM" id="MobiDB-lite"/>
    </source>
</evidence>
<dbReference type="CDD" id="cd12148">
    <property type="entry name" value="fungal_TF_MHR"/>
    <property type="match status" value="1"/>
</dbReference>
<dbReference type="FunFam" id="3.30.160.60:FF:002343">
    <property type="entry name" value="Zinc finger protein 33A"/>
    <property type="match status" value="1"/>
</dbReference>
<feature type="compositionally biased region" description="Low complexity" evidence="8">
    <location>
        <begin position="19"/>
        <end position="28"/>
    </location>
</feature>
<evidence type="ECO:0000256" key="1">
    <source>
        <dbReference type="ARBA" id="ARBA00004123"/>
    </source>
</evidence>
<evidence type="ECO:0000259" key="9">
    <source>
        <dbReference type="PROSITE" id="PS50157"/>
    </source>
</evidence>
<dbReference type="GO" id="GO:0006351">
    <property type="term" value="P:DNA-templated transcription"/>
    <property type="evidence" value="ECO:0007669"/>
    <property type="project" value="InterPro"/>
</dbReference>
<dbReference type="EMBL" id="NAJM01000005">
    <property type="protein sequence ID" value="RVX74101.1"/>
    <property type="molecule type" value="Genomic_DNA"/>
</dbReference>
<organism evidence="10 11">
    <name type="scientific">Exophiala mesophila</name>
    <name type="common">Black yeast-like fungus</name>
    <dbReference type="NCBI Taxonomy" id="212818"/>
    <lineage>
        <taxon>Eukaryota</taxon>
        <taxon>Fungi</taxon>
        <taxon>Dikarya</taxon>
        <taxon>Ascomycota</taxon>
        <taxon>Pezizomycotina</taxon>
        <taxon>Eurotiomycetes</taxon>
        <taxon>Chaetothyriomycetidae</taxon>
        <taxon>Chaetothyriales</taxon>
        <taxon>Herpotrichiellaceae</taxon>
        <taxon>Exophiala</taxon>
    </lineage>
</organism>
<dbReference type="GO" id="GO:0000785">
    <property type="term" value="C:chromatin"/>
    <property type="evidence" value="ECO:0007669"/>
    <property type="project" value="TreeGrafter"/>
</dbReference>
<dbReference type="Pfam" id="PF04082">
    <property type="entry name" value="Fungal_trans"/>
    <property type="match status" value="1"/>
</dbReference>
<evidence type="ECO:0000256" key="2">
    <source>
        <dbReference type="ARBA" id="ARBA00022723"/>
    </source>
</evidence>
<keyword evidence="5" id="KW-0862">Zinc</keyword>
<dbReference type="PROSITE" id="PS00028">
    <property type="entry name" value="ZINC_FINGER_C2H2_1"/>
    <property type="match status" value="2"/>
</dbReference>